<dbReference type="RefSeq" id="WP_017751661.1">
    <property type="nucleotide sequence ID" value="NZ_CBXI010000023.1"/>
</dbReference>
<dbReference type="AlphaFoldDB" id="W6N4A2"/>
<dbReference type="Proteomes" id="UP000019482">
    <property type="component" value="Unassembled WGS sequence"/>
</dbReference>
<evidence type="ECO:0000313" key="1">
    <source>
        <dbReference type="EMBL" id="CDL91363.1"/>
    </source>
</evidence>
<sequence length="47" mass="5251">MPDNTVISYANFSTINVNEPPVSIKTASSSVKLDIDYRFYKIIDLLG</sequence>
<keyword evidence="2" id="KW-1185">Reference proteome</keyword>
<accession>W6N4A2</accession>
<gene>
    <name evidence="1" type="ORF">CTDIVETGP_1433</name>
</gene>
<evidence type="ECO:0000313" key="2">
    <source>
        <dbReference type="Proteomes" id="UP000019482"/>
    </source>
</evidence>
<comment type="caution">
    <text evidence="1">The sequence shown here is derived from an EMBL/GenBank/DDBJ whole genome shotgun (WGS) entry which is preliminary data.</text>
</comment>
<organism evidence="1 2">
    <name type="scientific">Clostridium tyrobutyricum DIVETGP</name>
    <dbReference type="NCBI Taxonomy" id="1408889"/>
    <lineage>
        <taxon>Bacteria</taxon>
        <taxon>Bacillati</taxon>
        <taxon>Bacillota</taxon>
        <taxon>Clostridia</taxon>
        <taxon>Eubacteriales</taxon>
        <taxon>Clostridiaceae</taxon>
        <taxon>Clostridium</taxon>
    </lineage>
</organism>
<protein>
    <submittedName>
        <fullName evidence="1">Uncharacterized protein</fullName>
    </submittedName>
</protein>
<dbReference type="GeneID" id="56700200"/>
<reference evidence="1 2" key="1">
    <citation type="journal article" date="2015" name="Genome Announc.">
        <title>Draft Genome Sequence of Clostridium tyrobutyricum Strain DIVETGP, Isolated from Cow's Milk for Grana Padano Production.</title>
        <authorList>
            <person name="Soggiu A."/>
            <person name="Piras C."/>
            <person name="Gaiarsa S."/>
            <person name="Sassera D."/>
            <person name="Roncada P."/>
            <person name="Bendixen E."/>
            <person name="Brasca M."/>
            <person name="Bonizzi L."/>
        </authorList>
    </citation>
    <scope>NUCLEOTIDE SEQUENCE [LARGE SCALE GENOMIC DNA]</scope>
    <source>
        <strain evidence="1 2">DIVETGP</strain>
    </source>
</reference>
<dbReference type="EMBL" id="CBXI010000023">
    <property type="protein sequence ID" value="CDL91363.1"/>
    <property type="molecule type" value="Genomic_DNA"/>
</dbReference>
<proteinExistence type="predicted"/>
<name>W6N4A2_CLOTY</name>